<dbReference type="Proteomes" id="UP000702209">
    <property type="component" value="Unassembled WGS sequence"/>
</dbReference>
<dbReference type="EMBL" id="JADLQX010000195">
    <property type="protein sequence ID" value="MBF6303140.1"/>
    <property type="molecule type" value="Genomic_DNA"/>
</dbReference>
<dbReference type="PANTHER" id="PTHR34614">
    <property type="match status" value="1"/>
</dbReference>
<protein>
    <submittedName>
        <fullName evidence="2">Transposase</fullName>
    </submittedName>
</protein>
<feature type="non-terminal residue" evidence="2">
    <location>
        <position position="220"/>
    </location>
</feature>
<keyword evidence="3" id="KW-1185">Reference proteome</keyword>
<accession>A0ABS0D3Y8</accession>
<evidence type="ECO:0000313" key="3">
    <source>
        <dbReference type="Proteomes" id="UP000702209"/>
    </source>
</evidence>
<feature type="non-terminal residue" evidence="2">
    <location>
        <position position="1"/>
    </location>
</feature>
<comment type="caution">
    <text evidence="2">The sequence shown here is derived from an EMBL/GenBank/DDBJ whole genome shotgun (WGS) entry which is preliminary data.</text>
</comment>
<organism evidence="2 3">
    <name type="scientific">Nocardia amamiensis</name>
    <dbReference type="NCBI Taxonomy" id="404578"/>
    <lineage>
        <taxon>Bacteria</taxon>
        <taxon>Bacillati</taxon>
        <taxon>Actinomycetota</taxon>
        <taxon>Actinomycetes</taxon>
        <taxon>Mycobacteriales</taxon>
        <taxon>Nocardiaceae</taxon>
        <taxon>Nocardia</taxon>
    </lineage>
</organism>
<evidence type="ECO:0000313" key="2">
    <source>
        <dbReference type="EMBL" id="MBF6303140.1"/>
    </source>
</evidence>
<sequence>GSGSGSGSEKAGGFRTYGKSKDSRDDLPQIVIGMAVTRDGIPVRCWSWPGNASDQALIRQVKDDMRDWTLSKIVWVTDRGFSSEANRRYLRQGDHHYIIGEKMRSGSQEVKAAMSRQGRYLDVADNMRVKEVRISDTERFVICFNPEAAERDQHVRAQMVAQLEELIAGSDELTDFKRGELRGKISAKPGLSRFLRVTPAGKLRLDAAKAKAEANFDGKY</sequence>
<proteinExistence type="predicted"/>
<dbReference type="PANTHER" id="PTHR34614:SF2">
    <property type="entry name" value="TRANSPOSASE IS4-LIKE DOMAIN-CONTAINING PROTEIN"/>
    <property type="match status" value="1"/>
</dbReference>
<name>A0ABS0D3Y8_9NOCA</name>
<feature type="region of interest" description="Disordered" evidence="1">
    <location>
        <begin position="1"/>
        <end position="22"/>
    </location>
</feature>
<reference evidence="2 3" key="1">
    <citation type="submission" date="2020-10" db="EMBL/GenBank/DDBJ databases">
        <title>Identification of Nocardia species via Next-generation sequencing and recognition of intraspecies genetic diversity.</title>
        <authorList>
            <person name="Li P."/>
            <person name="Li P."/>
            <person name="Lu B."/>
        </authorList>
    </citation>
    <scope>NUCLEOTIDE SEQUENCE [LARGE SCALE GENOMIC DNA]</scope>
    <source>
        <strain evidence="2 3">BJ06-0157</strain>
    </source>
</reference>
<gene>
    <name evidence="2" type="ORF">IU459_37445</name>
</gene>
<evidence type="ECO:0000256" key="1">
    <source>
        <dbReference type="SAM" id="MobiDB-lite"/>
    </source>
</evidence>